<dbReference type="AlphaFoldDB" id="A0A0J1CS65"/>
<name>A0A0J1CS65_9BURK</name>
<dbReference type="PATRIC" id="fig|908627.4.peg.6098"/>
<reference evidence="1 2" key="1">
    <citation type="journal article" date="2015" name="Genome Announc.">
        <title>Draft Genome Sequence of Burkholderia sp. Strain PML1(12), an Ectomycorrhizosphere-Inhabiting Bacterium with Effective Mineral-Weathering Ability.</title>
        <authorList>
            <person name="Uroz S."/>
            <person name="Oger P."/>
        </authorList>
    </citation>
    <scope>NUCLEOTIDE SEQUENCE [LARGE SCALE GENOMIC DNA]</scope>
    <source>
        <strain evidence="2">PML1(12)</strain>
    </source>
</reference>
<gene>
    <name evidence="1" type="ORF">EOS_27265</name>
</gene>
<organism evidence="1 2">
    <name type="scientific">Caballeronia mineralivorans PML1(12)</name>
    <dbReference type="NCBI Taxonomy" id="908627"/>
    <lineage>
        <taxon>Bacteria</taxon>
        <taxon>Pseudomonadati</taxon>
        <taxon>Pseudomonadota</taxon>
        <taxon>Betaproteobacteria</taxon>
        <taxon>Burkholderiales</taxon>
        <taxon>Burkholderiaceae</taxon>
        <taxon>Caballeronia</taxon>
    </lineage>
</organism>
<dbReference type="RefSeq" id="WP_047895293.1">
    <property type="nucleotide sequence ID" value="NZ_AEJF01000163.1"/>
</dbReference>
<protein>
    <submittedName>
        <fullName evidence="1">Uncharacterized protein</fullName>
    </submittedName>
</protein>
<dbReference type="Proteomes" id="UP000035963">
    <property type="component" value="Unassembled WGS sequence"/>
</dbReference>
<accession>A0A0J1CS65</accession>
<evidence type="ECO:0000313" key="1">
    <source>
        <dbReference type="EMBL" id="KLU23121.1"/>
    </source>
</evidence>
<keyword evidence="2" id="KW-1185">Reference proteome</keyword>
<sequence>MSFGYAVMRSANEAPSPTGEISLSTAIDKWIAEAEVARSARTISPGTTPATSLVEARNQFESAWKHSSLADRKKQNSEKISKSLSYINRMYRVNEDDSSTKPNAMFWADEAIHYFLEIQNRKLLTEALLDKAAIFLEIAQLGNNDK</sequence>
<proteinExistence type="predicted"/>
<evidence type="ECO:0000313" key="2">
    <source>
        <dbReference type="Proteomes" id="UP000035963"/>
    </source>
</evidence>
<comment type="caution">
    <text evidence="1">The sequence shown here is derived from an EMBL/GenBank/DDBJ whole genome shotgun (WGS) entry which is preliminary data.</text>
</comment>
<dbReference type="EMBL" id="AEJF01000163">
    <property type="protein sequence ID" value="KLU23121.1"/>
    <property type="molecule type" value="Genomic_DNA"/>
</dbReference>